<dbReference type="EMBL" id="JAGGKC010000002">
    <property type="protein sequence ID" value="MBP1917943.1"/>
    <property type="molecule type" value="Genomic_DNA"/>
</dbReference>
<feature type="domain" description="DUF2202" evidence="3">
    <location>
        <begin position="46"/>
        <end position="166"/>
    </location>
</feature>
<evidence type="ECO:0000256" key="2">
    <source>
        <dbReference type="SAM" id="SignalP"/>
    </source>
</evidence>
<accession>A0ABS4G063</accession>
<protein>
    <recommendedName>
        <fullName evidence="3">DUF2202 domain-containing protein</fullName>
    </recommendedName>
</protein>
<dbReference type="RefSeq" id="WP_209458191.1">
    <property type="nucleotide sequence ID" value="NZ_JAGGKC010000002.1"/>
</dbReference>
<feature type="signal peptide" evidence="2">
    <location>
        <begin position="1"/>
        <end position="25"/>
    </location>
</feature>
<organism evidence="4 5">
    <name type="scientific">Youngiibacter multivorans</name>
    <dbReference type="NCBI Taxonomy" id="937251"/>
    <lineage>
        <taxon>Bacteria</taxon>
        <taxon>Bacillati</taxon>
        <taxon>Bacillota</taxon>
        <taxon>Clostridia</taxon>
        <taxon>Eubacteriales</taxon>
        <taxon>Clostridiaceae</taxon>
        <taxon>Youngiibacter</taxon>
    </lineage>
</organism>
<proteinExistence type="predicted"/>
<dbReference type="SUPFAM" id="SSF47240">
    <property type="entry name" value="Ferritin-like"/>
    <property type="match status" value="1"/>
</dbReference>
<dbReference type="Proteomes" id="UP001519271">
    <property type="component" value="Unassembled WGS sequence"/>
</dbReference>
<evidence type="ECO:0000259" key="3">
    <source>
        <dbReference type="Pfam" id="PF09968"/>
    </source>
</evidence>
<reference evidence="4 5" key="1">
    <citation type="submission" date="2021-03" db="EMBL/GenBank/DDBJ databases">
        <title>Genomic Encyclopedia of Type Strains, Phase IV (KMG-IV): sequencing the most valuable type-strain genomes for metagenomic binning, comparative biology and taxonomic classification.</title>
        <authorList>
            <person name="Goeker M."/>
        </authorList>
    </citation>
    <scope>NUCLEOTIDE SEQUENCE [LARGE SCALE GENOMIC DNA]</scope>
    <source>
        <strain evidence="4 5">DSM 6139</strain>
    </source>
</reference>
<keyword evidence="5" id="KW-1185">Reference proteome</keyword>
<feature type="compositionally biased region" description="Gly residues" evidence="1">
    <location>
        <begin position="170"/>
        <end position="188"/>
    </location>
</feature>
<dbReference type="Pfam" id="PF09968">
    <property type="entry name" value="DUF2202"/>
    <property type="match status" value="1"/>
</dbReference>
<evidence type="ECO:0000313" key="5">
    <source>
        <dbReference type="Proteomes" id="UP001519271"/>
    </source>
</evidence>
<dbReference type="InterPro" id="IPR009078">
    <property type="entry name" value="Ferritin-like_SF"/>
</dbReference>
<comment type="caution">
    <text evidence="4">The sequence shown here is derived from an EMBL/GenBank/DDBJ whole genome shotgun (WGS) entry which is preliminary data.</text>
</comment>
<dbReference type="CDD" id="cd01048">
    <property type="entry name" value="Ferritin_like_AB2"/>
    <property type="match status" value="1"/>
</dbReference>
<sequence>MKKNMKVFTTAILAASFGLSGTAFALDVDFGAAGAAANPTTEIEKMLKYTLEDEYLAKAEYETIIAEYGSVRPFSNIVKAEATHIAALEPLFEAYKLELPTVDASKYTVLPETLEESYKAGVEAEVKNIAMYEEFLKLDLPDDIEFVFENLMKASESHLAAFERAADGQTGTGIGQGGVNRGGRGSRGNGVQTNQQLNDGTGFQGARRGNAANTERGQRNLNLNNGICILDEE</sequence>
<dbReference type="InterPro" id="IPR012347">
    <property type="entry name" value="Ferritin-like"/>
</dbReference>
<evidence type="ECO:0000313" key="4">
    <source>
        <dbReference type="EMBL" id="MBP1917943.1"/>
    </source>
</evidence>
<gene>
    <name evidence="4" type="ORF">J2Z34_000414</name>
</gene>
<dbReference type="Gene3D" id="1.20.1260.10">
    <property type="match status" value="1"/>
</dbReference>
<feature type="chain" id="PRO_5045954562" description="DUF2202 domain-containing protein" evidence="2">
    <location>
        <begin position="26"/>
        <end position="233"/>
    </location>
</feature>
<dbReference type="InterPro" id="IPR019243">
    <property type="entry name" value="DUF2202"/>
</dbReference>
<evidence type="ECO:0000256" key="1">
    <source>
        <dbReference type="SAM" id="MobiDB-lite"/>
    </source>
</evidence>
<keyword evidence="2" id="KW-0732">Signal</keyword>
<name>A0ABS4G063_9CLOT</name>
<feature type="region of interest" description="Disordered" evidence="1">
    <location>
        <begin position="170"/>
        <end position="217"/>
    </location>
</feature>